<evidence type="ECO:0000256" key="5">
    <source>
        <dbReference type="ARBA" id="ARBA00024042"/>
    </source>
</evidence>
<comment type="cofactor">
    <cofactor evidence="1">
        <name>FMN</name>
        <dbReference type="ChEBI" id="CHEBI:58210"/>
    </cofactor>
</comment>
<dbReference type="InterPro" id="IPR012133">
    <property type="entry name" value="Alpha-hydoxy_acid_DH_FMN"/>
</dbReference>
<dbReference type="InterPro" id="IPR000262">
    <property type="entry name" value="FMN-dep_DH"/>
</dbReference>
<dbReference type="Proteomes" id="UP001320609">
    <property type="component" value="Unassembled WGS sequence"/>
</dbReference>
<evidence type="ECO:0000256" key="1">
    <source>
        <dbReference type="ARBA" id="ARBA00001917"/>
    </source>
</evidence>
<comment type="caution">
    <text evidence="7">The sequence shown here is derived from an EMBL/GenBank/DDBJ whole genome shotgun (WGS) entry which is preliminary data.</text>
</comment>
<name>A0ABS9SB44_9GAMM</name>
<dbReference type="EMBL" id="JAKVTW010000017">
    <property type="protein sequence ID" value="MCH4813332.1"/>
    <property type="molecule type" value="Genomic_DNA"/>
</dbReference>
<organism evidence="7 8">
    <name type="scientific">Vreelandella neptunia</name>
    <dbReference type="NCBI Taxonomy" id="115551"/>
    <lineage>
        <taxon>Bacteria</taxon>
        <taxon>Pseudomonadati</taxon>
        <taxon>Pseudomonadota</taxon>
        <taxon>Gammaproteobacteria</taxon>
        <taxon>Oceanospirillales</taxon>
        <taxon>Halomonadaceae</taxon>
        <taxon>Vreelandella</taxon>
    </lineage>
</organism>
<evidence type="ECO:0000256" key="3">
    <source>
        <dbReference type="ARBA" id="ARBA00022643"/>
    </source>
</evidence>
<comment type="similarity">
    <text evidence="5">Belongs to the FMN-dependent alpha-hydroxy acid dehydrogenase family.</text>
</comment>
<feature type="domain" description="FMN hydroxy acid dehydrogenase" evidence="6">
    <location>
        <begin position="1"/>
        <end position="371"/>
    </location>
</feature>
<dbReference type="PIRSF" id="PIRSF000138">
    <property type="entry name" value="Al-hdrx_acd_dh"/>
    <property type="match status" value="1"/>
</dbReference>
<evidence type="ECO:0000256" key="2">
    <source>
        <dbReference type="ARBA" id="ARBA00022630"/>
    </source>
</evidence>
<evidence type="ECO:0000256" key="4">
    <source>
        <dbReference type="ARBA" id="ARBA00023002"/>
    </source>
</evidence>
<dbReference type="Gene3D" id="3.20.20.70">
    <property type="entry name" value="Aldolase class I"/>
    <property type="match status" value="1"/>
</dbReference>
<dbReference type="PANTHER" id="PTHR10578">
    <property type="entry name" value="S -2-HYDROXY-ACID OXIDASE-RELATED"/>
    <property type="match status" value="1"/>
</dbReference>
<evidence type="ECO:0000259" key="6">
    <source>
        <dbReference type="PROSITE" id="PS51349"/>
    </source>
</evidence>
<reference evidence="7 8" key="1">
    <citation type="submission" date="2022-03" db="EMBL/GenBank/DDBJ databases">
        <title>Genomic signatures underlying metal tolerance in selected Arctic bacterial isolates.</title>
        <authorList>
            <person name="Thomas F.A."/>
            <person name="Venkatachalam S."/>
            <person name="Krishnan K.P."/>
        </authorList>
    </citation>
    <scope>NUCLEOTIDE SEQUENCE [LARGE SCALE GENOMIC DNA]</scope>
    <source>
        <strain evidence="7 8">HM116</strain>
    </source>
</reference>
<sequence>MHNIEHYRRSAQKKLPKFVFDYLEGGACDEICVGNNILSIKKIKLKPKNLNVKNNNKVVSLLGAEYQVPLGLSPIGLAGVFYPNADIILAKAAKIKEIPFILSTASNNRIEDVIKITEEKYLWFQLYAMNEKITKNLLEKLISVGCKNLVITVDVPISGKRERDLYNGFKLPFKLSHKNIYEILCKPSYVKNHIFKPRPKLVNIEDYIDTKNSSLQAKLLNRSMNADFDMVDLKKLRDIWPYNLIVKGIIDKEEAIDCESIGVDAIIVSNHGGRQLDSCISPIDVVKEISESLKIPVMIDGGIRRGEDIFKAKCLGAQMVFIGRPAIYGLASMGERGVKNILDIFIDEYKDTLMLAGYNEESNLFDFIFKG</sequence>
<gene>
    <name evidence="7" type="ORF">MLE19_18530</name>
</gene>
<dbReference type="InterPro" id="IPR013785">
    <property type="entry name" value="Aldolase_TIM"/>
</dbReference>
<evidence type="ECO:0000313" key="7">
    <source>
        <dbReference type="EMBL" id="MCH4813332.1"/>
    </source>
</evidence>
<dbReference type="Pfam" id="PF01070">
    <property type="entry name" value="FMN_dh"/>
    <property type="match status" value="1"/>
</dbReference>
<protein>
    <submittedName>
        <fullName evidence="7">Alpha-hydroxy-acid oxidizing protein</fullName>
    </submittedName>
</protein>
<proteinExistence type="inferred from homology"/>
<keyword evidence="4" id="KW-0560">Oxidoreductase</keyword>
<dbReference type="InterPro" id="IPR008259">
    <property type="entry name" value="FMN_hydac_DH_AS"/>
</dbReference>
<dbReference type="SUPFAM" id="SSF51395">
    <property type="entry name" value="FMN-linked oxidoreductases"/>
    <property type="match status" value="1"/>
</dbReference>
<keyword evidence="3" id="KW-0288">FMN</keyword>
<dbReference type="PANTHER" id="PTHR10578:SF107">
    <property type="entry name" value="2-HYDROXYACID OXIDASE 1"/>
    <property type="match status" value="1"/>
</dbReference>
<dbReference type="RefSeq" id="WP_240719594.1">
    <property type="nucleotide sequence ID" value="NZ_JAKVTW010000017.1"/>
</dbReference>
<evidence type="ECO:0000313" key="8">
    <source>
        <dbReference type="Proteomes" id="UP001320609"/>
    </source>
</evidence>
<dbReference type="PROSITE" id="PS00557">
    <property type="entry name" value="FMN_HYDROXY_ACID_DH_1"/>
    <property type="match status" value="1"/>
</dbReference>
<dbReference type="InterPro" id="IPR037396">
    <property type="entry name" value="FMN_HAD"/>
</dbReference>
<accession>A0ABS9SB44</accession>
<keyword evidence="2" id="KW-0285">Flavoprotein</keyword>
<keyword evidence="8" id="KW-1185">Reference proteome</keyword>
<dbReference type="PROSITE" id="PS51349">
    <property type="entry name" value="FMN_HYDROXY_ACID_DH_2"/>
    <property type="match status" value="1"/>
</dbReference>